<proteinExistence type="inferred from homology"/>
<evidence type="ECO:0000256" key="7">
    <source>
        <dbReference type="ARBA" id="ARBA00023034"/>
    </source>
</evidence>
<name>A0AAV2QNW4_MEGNR</name>
<dbReference type="InterPro" id="IPR027417">
    <property type="entry name" value="P-loop_NTPase"/>
</dbReference>
<keyword evidence="8" id="KW-0472">Membrane</keyword>
<dbReference type="Gene3D" id="3.40.50.300">
    <property type="entry name" value="P-loop containing nucleotide triphosphate hydrolases"/>
    <property type="match status" value="1"/>
</dbReference>
<dbReference type="EMBL" id="CAXKWB010008214">
    <property type="protein sequence ID" value="CAL4090146.1"/>
    <property type="molecule type" value="Genomic_DNA"/>
</dbReference>
<reference evidence="10 11" key="1">
    <citation type="submission" date="2024-05" db="EMBL/GenBank/DDBJ databases">
        <authorList>
            <person name="Wallberg A."/>
        </authorList>
    </citation>
    <scope>NUCLEOTIDE SEQUENCE [LARGE SCALE GENOMIC DNA]</scope>
</reference>
<evidence type="ECO:0000256" key="8">
    <source>
        <dbReference type="ARBA" id="ARBA00023136"/>
    </source>
</evidence>
<sequence>MLLFLLGTKNKTHIHLTPMTSRHLYFFNVTQHGFPAFAWMNFVRNPVSRFISDFYYVRGRHRWIHNRVLKNQPRPSELWFNMSLDTCVAEANTECLPALGQDHELQLTYFCGQHPHCRIVGDRGALARAKRHAEHYYSVVGILEEMPLSLQVLQAYMPRFFTGATQMNNSTGEIRRNVKHDKPEVSETTKRALESRLKEDMEFYQFLKQRLHLQAEALSEK</sequence>
<evidence type="ECO:0000256" key="5">
    <source>
        <dbReference type="ARBA" id="ARBA00022968"/>
    </source>
</evidence>
<dbReference type="Pfam" id="PF03567">
    <property type="entry name" value="Sulfotransfer_2"/>
    <property type="match status" value="1"/>
</dbReference>
<keyword evidence="5" id="KW-0735">Signal-anchor</keyword>
<accession>A0AAV2QNW4</accession>
<evidence type="ECO:0000256" key="3">
    <source>
        <dbReference type="ARBA" id="ARBA00022679"/>
    </source>
</evidence>
<protein>
    <submittedName>
        <fullName evidence="10">Uncharacterized protein</fullName>
    </submittedName>
</protein>
<keyword evidence="11" id="KW-1185">Reference proteome</keyword>
<keyword evidence="9" id="KW-0325">Glycoprotein</keyword>
<dbReference type="PANTHER" id="PTHR12129:SF20">
    <property type="entry name" value="HEPARAN SULFATE 2-O-SULFOTRANSFERASE PIPE"/>
    <property type="match status" value="1"/>
</dbReference>
<evidence type="ECO:0000256" key="6">
    <source>
        <dbReference type="ARBA" id="ARBA00022989"/>
    </source>
</evidence>
<dbReference type="AlphaFoldDB" id="A0AAV2QNW4"/>
<dbReference type="InterPro" id="IPR007734">
    <property type="entry name" value="Heparan_SO4_2-O-STrfase"/>
</dbReference>
<gene>
    <name evidence="10" type="ORF">MNOR_LOCUS13968</name>
</gene>
<evidence type="ECO:0000313" key="11">
    <source>
        <dbReference type="Proteomes" id="UP001497623"/>
    </source>
</evidence>
<comment type="subcellular location">
    <subcellularLocation>
        <location evidence="1">Golgi apparatus membrane</location>
        <topology evidence="1">Single-pass type II membrane protein</topology>
    </subcellularLocation>
</comment>
<evidence type="ECO:0000256" key="4">
    <source>
        <dbReference type="ARBA" id="ARBA00022692"/>
    </source>
</evidence>
<dbReference type="GO" id="GO:0000139">
    <property type="term" value="C:Golgi membrane"/>
    <property type="evidence" value="ECO:0007669"/>
    <property type="project" value="UniProtKB-SubCell"/>
</dbReference>
<evidence type="ECO:0000256" key="1">
    <source>
        <dbReference type="ARBA" id="ARBA00004323"/>
    </source>
</evidence>
<evidence type="ECO:0000256" key="2">
    <source>
        <dbReference type="ARBA" id="ARBA00010569"/>
    </source>
</evidence>
<dbReference type="GO" id="GO:0008146">
    <property type="term" value="F:sulfotransferase activity"/>
    <property type="evidence" value="ECO:0007669"/>
    <property type="project" value="InterPro"/>
</dbReference>
<evidence type="ECO:0000256" key="9">
    <source>
        <dbReference type="ARBA" id="ARBA00023180"/>
    </source>
</evidence>
<evidence type="ECO:0000313" key="10">
    <source>
        <dbReference type="EMBL" id="CAL4090146.1"/>
    </source>
</evidence>
<dbReference type="InterPro" id="IPR005331">
    <property type="entry name" value="Sulfotransferase"/>
</dbReference>
<comment type="similarity">
    <text evidence="2">Belongs to the sulfotransferase 3 family.</text>
</comment>
<dbReference type="Proteomes" id="UP001497623">
    <property type="component" value="Unassembled WGS sequence"/>
</dbReference>
<organism evidence="10 11">
    <name type="scientific">Meganyctiphanes norvegica</name>
    <name type="common">Northern krill</name>
    <name type="synonym">Thysanopoda norvegica</name>
    <dbReference type="NCBI Taxonomy" id="48144"/>
    <lineage>
        <taxon>Eukaryota</taxon>
        <taxon>Metazoa</taxon>
        <taxon>Ecdysozoa</taxon>
        <taxon>Arthropoda</taxon>
        <taxon>Crustacea</taxon>
        <taxon>Multicrustacea</taxon>
        <taxon>Malacostraca</taxon>
        <taxon>Eumalacostraca</taxon>
        <taxon>Eucarida</taxon>
        <taxon>Euphausiacea</taxon>
        <taxon>Euphausiidae</taxon>
        <taxon>Meganyctiphanes</taxon>
    </lineage>
</organism>
<dbReference type="PANTHER" id="PTHR12129">
    <property type="entry name" value="HEPARAN SULFATE 2-O-SULFOTRANSFERASE"/>
    <property type="match status" value="1"/>
</dbReference>
<keyword evidence="3" id="KW-0808">Transferase</keyword>
<keyword evidence="7" id="KW-0333">Golgi apparatus</keyword>
<keyword evidence="4" id="KW-0812">Transmembrane</keyword>
<keyword evidence="6" id="KW-1133">Transmembrane helix</keyword>
<comment type="caution">
    <text evidence="10">The sequence shown here is derived from an EMBL/GenBank/DDBJ whole genome shotgun (WGS) entry which is preliminary data.</text>
</comment>